<dbReference type="PROSITE" id="PS50181">
    <property type="entry name" value="FBOX"/>
    <property type="match status" value="1"/>
</dbReference>
<accession>A0A834T1U3</accession>
<dbReference type="PANTHER" id="PTHR31672:SF13">
    <property type="entry name" value="F-BOX PROTEIN CPR30-LIKE"/>
    <property type="match status" value="1"/>
</dbReference>
<evidence type="ECO:0000313" key="3">
    <source>
        <dbReference type="Proteomes" id="UP000634136"/>
    </source>
</evidence>
<comment type="caution">
    <text evidence="2">The sequence shown here is derived from an EMBL/GenBank/DDBJ whole genome shotgun (WGS) entry which is preliminary data.</text>
</comment>
<dbReference type="InterPro" id="IPR050796">
    <property type="entry name" value="SCF_F-box_component"/>
</dbReference>
<evidence type="ECO:0000259" key="1">
    <source>
        <dbReference type="PROSITE" id="PS50181"/>
    </source>
</evidence>
<protein>
    <submittedName>
        <fullName evidence="2">F-box/kelch-repeat protein</fullName>
    </submittedName>
</protein>
<evidence type="ECO:0000313" key="2">
    <source>
        <dbReference type="EMBL" id="KAF7813731.1"/>
    </source>
</evidence>
<dbReference type="Pfam" id="PF07734">
    <property type="entry name" value="FBA_1"/>
    <property type="match status" value="1"/>
</dbReference>
<sequence>MESLPEELIQEILLCLPPKSLVRFRGFLLLMYNFGHHFVLWNPSTRVVKHIPRNLLWFREFVYGFGYDAATDDYLMVLPIVSDEYIDGILVEVFSVRTNSWNQLNCDFPYFKFIDSPNSSEAGSLLDGALHWLALRLGRATIVAFHLTERNFRQVPIPDDFSNRPCDLKLKVLGGFLSLIIENDDFQNEIWVMREYGVKSSWTRSITLFLSGTYGTSVSPICYTKDGQIVVLYGAGLVKFNHKGQVIEACIPNPKLYGTADASVYTESLFSLPGHHGEIHTSESSNEGK</sequence>
<reference evidence="2" key="1">
    <citation type="submission" date="2020-09" db="EMBL/GenBank/DDBJ databases">
        <title>Genome-Enabled Discovery of Anthraquinone Biosynthesis in Senna tora.</title>
        <authorList>
            <person name="Kang S.-H."/>
            <person name="Pandey R.P."/>
            <person name="Lee C.-M."/>
            <person name="Sim J.-S."/>
            <person name="Jeong J.-T."/>
            <person name="Choi B.-S."/>
            <person name="Jung M."/>
            <person name="Ginzburg D."/>
            <person name="Zhao K."/>
            <person name="Won S.Y."/>
            <person name="Oh T.-J."/>
            <person name="Yu Y."/>
            <person name="Kim N.-H."/>
            <person name="Lee O.R."/>
            <person name="Lee T.-H."/>
            <person name="Bashyal P."/>
            <person name="Kim T.-S."/>
            <person name="Lee W.-H."/>
            <person name="Kawkins C."/>
            <person name="Kim C.-K."/>
            <person name="Kim J.S."/>
            <person name="Ahn B.O."/>
            <person name="Rhee S.Y."/>
            <person name="Sohng J.K."/>
        </authorList>
    </citation>
    <scope>NUCLEOTIDE SEQUENCE</scope>
    <source>
        <tissue evidence="2">Leaf</tissue>
    </source>
</reference>
<dbReference type="EMBL" id="JAAIUW010000010">
    <property type="protein sequence ID" value="KAF7813731.1"/>
    <property type="molecule type" value="Genomic_DNA"/>
</dbReference>
<dbReference type="InterPro" id="IPR036047">
    <property type="entry name" value="F-box-like_dom_sf"/>
</dbReference>
<dbReference type="InterPro" id="IPR017451">
    <property type="entry name" value="F-box-assoc_interact_dom"/>
</dbReference>
<proteinExistence type="predicted"/>
<dbReference type="InterPro" id="IPR001810">
    <property type="entry name" value="F-box_dom"/>
</dbReference>
<dbReference type="SUPFAM" id="SSF81383">
    <property type="entry name" value="F-box domain"/>
    <property type="match status" value="1"/>
</dbReference>
<dbReference type="OrthoDB" id="1421203at2759"/>
<dbReference type="PANTHER" id="PTHR31672">
    <property type="entry name" value="BNACNNG10540D PROTEIN"/>
    <property type="match status" value="1"/>
</dbReference>
<organism evidence="2 3">
    <name type="scientific">Senna tora</name>
    <dbReference type="NCBI Taxonomy" id="362788"/>
    <lineage>
        <taxon>Eukaryota</taxon>
        <taxon>Viridiplantae</taxon>
        <taxon>Streptophyta</taxon>
        <taxon>Embryophyta</taxon>
        <taxon>Tracheophyta</taxon>
        <taxon>Spermatophyta</taxon>
        <taxon>Magnoliopsida</taxon>
        <taxon>eudicotyledons</taxon>
        <taxon>Gunneridae</taxon>
        <taxon>Pentapetalae</taxon>
        <taxon>rosids</taxon>
        <taxon>fabids</taxon>
        <taxon>Fabales</taxon>
        <taxon>Fabaceae</taxon>
        <taxon>Caesalpinioideae</taxon>
        <taxon>Cassia clade</taxon>
        <taxon>Senna</taxon>
    </lineage>
</organism>
<dbReference type="InterPro" id="IPR006527">
    <property type="entry name" value="F-box-assoc_dom_typ1"/>
</dbReference>
<dbReference type="AlphaFoldDB" id="A0A834T1U3"/>
<dbReference type="Proteomes" id="UP000634136">
    <property type="component" value="Unassembled WGS sequence"/>
</dbReference>
<keyword evidence="3" id="KW-1185">Reference proteome</keyword>
<gene>
    <name evidence="2" type="ORF">G2W53_034707</name>
</gene>
<name>A0A834T1U3_9FABA</name>
<feature type="domain" description="F-box" evidence="1">
    <location>
        <begin position="1"/>
        <end position="25"/>
    </location>
</feature>
<dbReference type="NCBIfam" id="TIGR01640">
    <property type="entry name" value="F_box_assoc_1"/>
    <property type="match status" value="1"/>
</dbReference>